<dbReference type="SUPFAM" id="SSF51395">
    <property type="entry name" value="FMN-linked oxidoreductases"/>
    <property type="match status" value="1"/>
</dbReference>
<keyword evidence="7" id="KW-0411">Iron-sulfur</keyword>
<dbReference type="SUPFAM" id="SSF51971">
    <property type="entry name" value="Nucleotide-binding domain"/>
    <property type="match status" value="2"/>
</dbReference>
<evidence type="ECO:0000256" key="2">
    <source>
        <dbReference type="ARBA" id="ARBA00022630"/>
    </source>
</evidence>
<dbReference type="EC" id="1.3.1.1" evidence="14"/>
<dbReference type="SUPFAM" id="SSF46548">
    <property type="entry name" value="alpha-helical ferredoxin"/>
    <property type="match status" value="1"/>
</dbReference>
<dbReference type="GO" id="GO:0051536">
    <property type="term" value="F:iron-sulfur cluster binding"/>
    <property type="evidence" value="ECO:0007669"/>
    <property type="project" value="UniProtKB-KW"/>
</dbReference>
<sequence>MGDKMRLIPFGQLMNWVLTEKEQKGSIFGVTHFYKANPNKTLPIFKEKIETPMGPAAGPATQLAQNLIASYVAGARFFEVKTVQVMDGDELSACVMKPCIDARDECYNTEWSTELFIPEAIEEYVKGWFACKLLAKEFGFGDPNGFVFNMSVGYDYAGITTEKVDNYIESMRDASKTEIFKECKEWALANLDRFKNVDAEYVESISPVVSDSITLSTLHGCPPSEIEKISTYLITEKGLNTFIKCNPTLLGYEFARKTMDEMGYDYMDFDDFHFRDDLQYEDAIPMFKRLMALCEERGLEFGVKITNTFPVNNPKDVMAADEMYMSGKALFPLSISLADKLSKEFNGKLRISYSGGADYFNIDRIFEANVWPITVATTLLKTGGYNRFKQIAELLDKMDYKKFEGTDVDKLSTLAQSAKTDKHHVKPIKPLPERKIEDKVPLTDCFIAPCKEGCPIHQDIPSYVAYVGEGNYLQALKVITDKNPLPFMTGTICNHRCTTKCTRNFYEESVEIRSAKLVAAKNAYEKLMEELPQVTLEGKSKVAIIGGGPAGISAAYFLGRYGIKSTIFERKDSLGGVVKHVIPEFRIASEDIDKDIKLMEKMGAEVRLNTEVSSLDELRKEGFEYFLFATGAWKPGVVELEKGTAVDALEFLEAVKKEPETVNVGKHVVIIGAGNTAMDTARVAKRLKGVEKSTIVYRRTKKYMPADEEELVYAIEDGVDFLELAAPKSLENGKLICVKMVLGEPDASGRRSPVATDELIEIPCDTVIAAVGEQVDSELYKANGVTVTKKVFGTDVKNVYAIGDALRGPATVVEAIADAQRAALTIAAEEKATVKPALESYGYKEEDCREKKGILAMAGEPKEEDSRCLSCSCVCENCVDVCPNRANISVRTADGKLQIVHMDGMCNECGNCRTFCPYNSAPYLDKFTYFNDVPDFEDSKNEGFTVLDKENKQIRVRLNGEVFDTELKESETKLPKELENVVFAMFDNDSYLLK</sequence>
<dbReference type="PRINTS" id="PR00419">
    <property type="entry name" value="ADXRDTASE"/>
</dbReference>
<evidence type="ECO:0000256" key="10">
    <source>
        <dbReference type="ARBA" id="ARBA00047685"/>
    </source>
</evidence>
<evidence type="ECO:0000256" key="8">
    <source>
        <dbReference type="ARBA" id="ARBA00030119"/>
    </source>
</evidence>
<keyword evidence="4" id="KW-0479">Metal-binding</keyword>
<dbReference type="InterPro" id="IPR017900">
    <property type="entry name" value="4Fe4S_Fe_S_CS"/>
</dbReference>
<dbReference type="InterPro" id="IPR036188">
    <property type="entry name" value="FAD/NAD-bd_sf"/>
</dbReference>
<evidence type="ECO:0000313" key="16">
    <source>
        <dbReference type="EMBL" id="MBO8464002.1"/>
    </source>
</evidence>
<evidence type="ECO:0000256" key="4">
    <source>
        <dbReference type="ARBA" id="ARBA00022723"/>
    </source>
</evidence>
<dbReference type="PROSITE" id="PS00198">
    <property type="entry name" value="4FE4S_FER_1"/>
    <property type="match status" value="1"/>
</dbReference>
<dbReference type="GO" id="GO:0004159">
    <property type="term" value="F:dihydropyrimidine dehydrogenase (NAD+) activity"/>
    <property type="evidence" value="ECO:0007669"/>
    <property type="project" value="UniProtKB-EC"/>
</dbReference>
<organism evidence="16 17">
    <name type="scientific">Candidatus Scybalomonas excrementavium</name>
    <dbReference type="NCBI Taxonomy" id="2840943"/>
    <lineage>
        <taxon>Bacteria</taxon>
        <taxon>Bacillati</taxon>
        <taxon>Bacillota</taxon>
        <taxon>Clostridia</taxon>
        <taxon>Lachnospirales</taxon>
        <taxon>Lachnospiraceae</taxon>
        <taxon>Lachnospiraceae incertae sedis</taxon>
        <taxon>Candidatus Scybalomonas</taxon>
    </lineage>
</organism>
<dbReference type="Pfam" id="PF14691">
    <property type="entry name" value="Fer4_20"/>
    <property type="match status" value="1"/>
</dbReference>
<evidence type="ECO:0000256" key="11">
    <source>
        <dbReference type="ARBA" id="ARBA00048792"/>
    </source>
</evidence>
<comment type="function">
    <text evidence="12">Involved in pyrimidine base degradation. Catalyzes physiologically the reduction of uracil to 5,6-dihydrouracil (DHU) by using NADH as a specific cosubstrate. It also catalyzes the reverse reaction and the reduction of thymine to 5,6-dihydrothymine (DHT).</text>
</comment>
<dbReference type="InterPro" id="IPR017701">
    <property type="entry name" value="Se_rdtase_YgfK"/>
</dbReference>
<gene>
    <name evidence="16" type="primary">ygfK</name>
    <name evidence="16" type="ORF">IAC13_08735</name>
</gene>
<keyword evidence="5" id="KW-0560">Oxidoreductase</keyword>
<evidence type="ECO:0000313" key="17">
    <source>
        <dbReference type="Proteomes" id="UP000823618"/>
    </source>
</evidence>
<comment type="caution">
    <text evidence="16">The sequence shown here is derived from an EMBL/GenBank/DDBJ whole genome shotgun (WGS) entry which is preliminary data.</text>
</comment>
<dbReference type="Pfam" id="PF07992">
    <property type="entry name" value="Pyr_redox_2"/>
    <property type="match status" value="1"/>
</dbReference>
<evidence type="ECO:0000256" key="1">
    <source>
        <dbReference type="ARBA" id="ARBA00001917"/>
    </source>
</evidence>
<comment type="catalytic activity">
    <reaction evidence="10">
        <text>5,6-dihydrothymine + NAD(+) = thymine + NADH + H(+)</text>
        <dbReference type="Rhea" id="RHEA:28791"/>
        <dbReference type="ChEBI" id="CHEBI:15378"/>
        <dbReference type="ChEBI" id="CHEBI:17821"/>
        <dbReference type="ChEBI" id="CHEBI:27468"/>
        <dbReference type="ChEBI" id="CHEBI:57540"/>
        <dbReference type="ChEBI" id="CHEBI:57945"/>
        <dbReference type="EC" id="1.3.1.1"/>
    </reaction>
</comment>
<dbReference type="InterPro" id="IPR023753">
    <property type="entry name" value="FAD/NAD-binding_dom"/>
</dbReference>
<dbReference type="PANTHER" id="PTHR43073">
    <property type="entry name" value="DIHYDROPYRIMIDINE DEHYDROGENASE [NADP(+)]"/>
    <property type="match status" value="1"/>
</dbReference>
<dbReference type="NCBIfam" id="TIGR03315">
    <property type="entry name" value="Se_ygfK"/>
    <property type="match status" value="1"/>
</dbReference>
<keyword evidence="3" id="KW-0288">FMN</keyword>
<dbReference type="InterPro" id="IPR028261">
    <property type="entry name" value="DPD_II"/>
</dbReference>
<dbReference type="Gene3D" id="1.10.1060.10">
    <property type="entry name" value="Alpha-helical ferredoxin"/>
    <property type="match status" value="1"/>
</dbReference>
<dbReference type="Gene3D" id="3.50.50.60">
    <property type="entry name" value="FAD/NAD(P)-binding domain"/>
    <property type="match status" value="2"/>
</dbReference>
<feature type="domain" description="4Fe-4S ferredoxin-type" evidence="15">
    <location>
        <begin position="895"/>
        <end position="926"/>
    </location>
</feature>
<keyword evidence="6" id="KW-0408">Iron</keyword>
<evidence type="ECO:0000256" key="12">
    <source>
        <dbReference type="ARBA" id="ARBA00049578"/>
    </source>
</evidence>
<comment type="subunit">
    <text evidence="13">Heterotetramer of 2 PreA and 2 PreT subunits.</text>
</comment>
<evidence type="ECO:0000256" key="9">
    <source>
        <dbReference type="ARBA" id="ARBA00032722"/>
    </source>
</evidence>
<name>A0A9D9I1B0_9FIRM</name>
<evidence type="ECO:0000256" key="13">
    <source>
        <dbReference type="ARBA" id="ARBA00049714"/>
    </source>
</evidence>
<accession>A0A9D9I1B0</accession>
<reference evidence="16" key="2">
    <citation type="journal article" date="2021" name="PeerJ">
        <title>Extensive microbial diversity within the chicken gut microbiome revealed by metagenomics and culture.</title>
        <authorList>
            <person name="Gilroy R."/>
            <person name="Ravi A."/>
            <person name="Getino M."/>
            <person name="Pursley I."/>
            <person name="Horton D.L."/>
            <person name="Alikhan N.F."/>
            <person name="Baker D."/>
            <person name="Gharbi K."/>
            <person name="Hall N."/>
            <person name="Watson M."/>
            <person name="Adriaenssens E.M."/>
            <person name="Foster-Nyarko E."/>
            <person name="Jarju S."/>
            <person name="Secka A."/>
            <person name="Antonio M."/>
            <person name="Oren A."/>
            <person name="Chaudhuri R.R."/>
            <person name="La Ragione R."/>
            <person name="Hildebrand F."/>
            <person name="Pallen M.J."/>
        </authorList>
    </citation>
    <scope>NUCLEOTIDE SEQUENCE</scope>
    <source>
        <strain evidence="16">E3-2379</strain>
    </source>
</reference>
<dbReference type="EMBL" id="JADIML010000244">
    <property type="protein sequence ID" value="MBO8464002.1"/>
    <property type="molecule type" value="Genomic_DNA"/>
</dbReference>
<evidence type="ECO:0000256" key="14">
    <source>
        <dbReference type="ARBA" id="ARBA00049728"/>
    </source>
</evidence>
<evidence type="ECO:0000256" key="6">
    <source>
        <dbReference type="ARBA" id="ARBA00023004"/>
    </source>
</evidence>
<evidence type="ECO:0000256" key="3">
    <source>
        <dbReference type="ARBA" id="ARBA00022643"/>
    </source>
</evidence>
<dbReference type="GO" id="GO:0046872">
    <property type="term" value="F:metal ion binding"/>
    <property type="evidence" value="ECO:0007669"/>
    <property type="project" value="UniProtKB-KW"/>
</dbReference>
<keyword evidence="2" id="KW-0285">Flavoprotein</keyword>
<dbReference type="Gene3D" id="3.30.70.20">
    <property type="match status" value="1"/>
</dbReference>
<reference evidence="16" key="1">
    <citation type="submission" date="2020-10" db="EMBL/GenBank/DDBJ databases">
        <authorList>
            <person name="Gilroy R."/>
        </authorList>
    </citation>
    <scope>NUCLEOTIDE SEQUENCE</scope>
    <source>
        <strain evidence="16">E3-2379</strain>
    </source>
</reference>
<evidence type="ECO:0000256" key="5">
    <source>
        <dbReference type="ARBA" id="ARBA00023002"/>
    </source>
</evidence>
<comment type="cofactor">
    <cofactor evidence="1">
        <name>FMN</name>
        <dbReference type="ChEBI" id="CHEBI:58210"/>
    </cofactor>
</comment>
<dbReference type="PROSITE" id="PS51379">
    <property type="entry name" value="4FE4S_FER_2"/>
    <property type="match status" value="1"/>
</dbReference>
<dbReference type="AlphaFoldDB" id="A0A9D9I1B0"/>
<dbReference type="PANTHER" id="PTHR43073:SF2">
    <property type="entry name" value="DIHYDROPYRIMIDINE DEHYDROGENASE [NADP(+)]"/>
    <property type="match status" value="1"/>
</dbReference>
<dbReference type="Proteomes" id="UP000823618">
    <property type="component" value="Unassembled WGS sequence"/>
</dbReference>
<evidence type="ECO:0000259" key="15">
    <source>
        <dbReference type="PROSITE" id="PS51379"/>
    </source>
</evidence>
<proteinExistence type="predicted"/>
<comment type="catalytic activity">
    <reaction evidence="11">
        <text>5,6-dihydrouracil + NAD(+) = uracil + NADH + H(+)</text>
        <dbReference type="Rhea" id="RHEA:20189"/>
        <dbReference type="ChEBI" id="CHEBI:15378"/>
        <dbReference type="ChEBI" id="CHEBI:15901"/>
        <dbReference type="ChEBI" id="CHEBI:17568"/>
        <dbReference type="ChEBI" id="CHEBI:57540"/>
        <dbReference type="ChEBI" id="CHEBI:57945"/>
        <dbReference type="EC" id="1.3.1.1"/>
    </reaction>
</comment>
<dbReference type="InterPro" id="IPR017896">
    <property type="entry name" value="4Fe4S_Fe-S-bd"/>
</dbReference>
<evidence type="ECO:0000256" key="7">
    <source>
        <dbReference type="ARBA" id="ARBA00023014"/>
    </source>
</evidence>
<protein>
    <recommendedName>
        <fullName evidence="14">dihydrouracil dehydrogenase (NAD(+))</fullName>
        <ecNumber evidence="14">1.3.1.1</ecNumber>
    </recommendedName>
    <alternativeName>
        <fullName evidence="9">Dihydrothymine dehydrogenase</fullName>
    </alternativeName>
    <alternativeName>
        <fullName evidence="8">Dihydrouracil dehydrogenase</fullName>
    </alternativeName>
</protein>
<dbReference type="InterPro" id="IPR009051">
    <property type="entry name" value="Helical_ferredxn"/>
</dbReference>
<dbReference type="SUPFAM" id="SSF54862">
    <property type="entry name" value="4Fe-4S ferredoxins"/>
    <property type="match status" value="1"/>
</dbReference>